<evidence type="ECO:0000256" key="1">
    <source>
        <dbReference type="SAM" id="MobiDB-lite"/>
    </source>
</evidence>
<evidence type="ECO:0000313" key="4">
    <source>
        <dbReference type="Proteomes" id="UP001362999"/>
    </source>
</evidence>
<dbReference type="AlphaFoldDB" id="A0AAW0AIN9"/>
<name>A0AAW0AIN9_9AGAR</name>
<evidence type="ECO:0000313" key="2">
    <source>
        <dbReference type="EMBL" id="KAK7000375.1"/>
    </source>
</evidence>
<feature type="region of interest" description="Disordered" evidence="1">
    <location>
        <begin position="76"/>
        <end position="101"/>
    </location>
</feature>
<gene>
    <name evidence="3" type="ORF">R3P38DRAFT_3278903</name>
    <name evidence="2" type="ORF">R3P38DRAFT_3285664</name>
</gene>
<evidence type="ECO:0000313" key="3">
    <source>
        <dbReference type="EMBL" id="KAK7012912.1"/>
    </source>
</evidence>
<protein>
    <submittedName>
        <fullName evidence="3">Uncharacterized protein</fullName>
    </submittedName>
</protein>
<feature type="region of interest" description="Disordered" evidence="1">
    <location>
        <begin position="26"/>
        <end position="46"/>
    </location>
</feature>
<dbReference type="EMBL" id="JAWWNJ010000089">
    <property type="protein sequence ID" value="KAK7000375.1"/>
    <property type="molecule type" value="Genomic_DNA"/>
</dbReference>
<sequence length="101" mass="11407">MSFRAYVHEEIFKLTQLVSSLPFTHTRPTQAGLPAAPSPHHTDFPPHPRFSAFSRSRCIGSVLLFQLNPQCCHRPPRYPKTSNTDVLISETPTRTVPSLPR</sequence>
<dbReference type="EMBL" id="JAWWNJ010000062">
    <property type="protein sequence ID" value="KAK7012912.1"/>
    <property type="molecule type" value="Genomic_DNA"/>
</dbReference>
<reference evidence="3 4" key="1">
    <citation type="journal article" date="2024" name="J Genomics">
        <title>Draft genome sequencing and assembly of Favolaschia claudopus CIRM-BRFM 2984 isolated from oak limbs.</title>
        <authorList>
            <person name="Navarro D."/>
            <person name="Drula E."/>
            <person name="Chaduli D."/>
            <person name="Cazenave R."/>
            <person name="Ahrendt S."/>
            <person name="Wang J."/>
            <person name="Lipzen A."/>
            <person name="Daum C."/>
            <person name="Barry K."/>
            <person name="Grigoriev I.V."/>
            <person name="Favel A."/>
            <person name="Rosso M.N."/>
            <person name="Martin F."/>
        </authorList>
    </citation>
    <scope>NUCLEOTIDE SEQUENCE [LARGE SCALE GENOMIC DNA]</scope>
    <source>
        <strain evidence="3 4">CIRM-BRFM 2984</strain>
    </source>
</reference>
<feature type="compositionally biased region" description="Polar residues" evidence="1">
    <location>
        <begin position="80"/>
        <end position="101"/>
    </location>
</feature>
<keyword evidence="4" id="KW-1185">Reference proteome</keyword>
<dbReference type="Proteomes" id="UP001362999">
    <property type="component" value="Unassembled WGS sequence"/>
</dbReference>
<comment type="caution">
    <text evidence="3">The sequence shown here is derived from an EMBL/GenBank/DDBJ whole genome shotgun (WGS) entry which is preliminary data.</text>
</comment>
<accession>A0AAW0AIN9</accession>
<proteinExistence type="predicted"/>
<organism evidence="3 4">
    <name type="scientific">Favolaschia claudopus</name>
    <dbReference type="NCBI Taxonomy" id="2862362"/>
    <lineage>
        <taxon>Eukaryota</taxon>
        <taxon>Fungi</taxon>
        <taxon>Dikarya</taxon>
        <taxon>Basidiomycota</taxon>
        <taxon>Agaricomycotina</taxon>
        <taxon>Agaricomycetes</taxon>
        <taxon>Agaricomycetidae</taxon>
        <taxon>Agaricales</taxon>
        <taxon>Marasmiineae</taxon>
        <taxon>Mycenaceae</taxon>
        <taxon>Favolaschia</taxon>
    </lineage>
</organism>